<keyword evidence="3" id="KW-1185">Reference proteome</keyword>
<keyword evidence="1" id="KW-0472">Membrane</keyword>
<keyword evidence="1" id="KW-1133">Transmembrane helix</keyword>
<dbReference type="AlphaFoldDB" id="A0ABD3ARP8"/>
<dbReference type="PANTHER" id="PTHR24559">
    <property type="entry name" value="TRANSPOSON TY3-I GAG-POL POLYPROTEIN"/>
    <property type="match status" value="1"/>
</dbReference>
<name>A0ABD3ARP8_9GENT</name>
<keyword evidence="1" id="KW-0812">Transmembrane</keyword>
<proteinExistence type="predicted"/>
<gene>
    <name evidence="2" type="ORF">ACH5RR_007361</name>
</gene>
<dbReference type="Proteomes" id="UP001630127">
    <property type="component" value="Unassembled WGS sequence"/>
</dbReference>
<dbReference type="InterPro" id="IPR043502">
    <property type="entry name" value="DNA/RNA_pol_sf"/>
</dbReference>
<accession>A0ABD3ARP8</accession>
<protein>
    <recommendedName>
        <fullName evidence="4">Reverse transcriptase</fullName>
    </recommendedName>
</protein>
<dbReference type="EMBL" id="JBJUIK010000003">
    <property type="protein sequence ID" value="KAL3533840.1"/>
    <property type="molecule type" value="Genomic_DNA"/>
</dbReference>
<evidence type="ECO:0000313" key="2">
    <source>
        <dbReference type="EMBL" id="KAL3533840.1"/>
    </source>
</evidence>
<evidence type="ECO:0000313" key="3">
    <source>
        <dbReference type="Proteomes" id="UP001630127"/>
    </source>
</evidence>
<feature type="transmembrane region" description="Helical" evidence="1">
    <location>
        <begin position="144"/>
        <end position="171"/>
    </location>
</feature>
<dbReference type="SUPFAM" id="SSF56672">
    <property type="entry name" value="DNA/RNA polymerases"/>
    <property type="match status" value="1"/>
</dbReference>
<sequence length="172" mass="20121">MHRIHLEEEAKLSCESHRCLNPIMQDVVKDEIIKLLDVGVIYPILDSEWVSPVQVVPKKSRITVVKNESDELVPTRVQTRWCVCIDYRKLNSMTMKYHFSLPFIDQMLERLASCAYYYFFDGYSGYNHTPVAPRIKKKPHSLVLSVYLPTVACLLCYAMHVLLFKAVMWVFF</sequence>
<dbReference type="Gene3D" id="3.10.10.10">
    <property type="entry name" value="HIV Type 1 Reverse Transcriptase, subunit A, domain 1"/>
    <property type="match status" value="1"/>
</dbReference>
<evidence type="ECO:0000256" key="1">
    <source>
        <dbReference type="SAM" id="Phobius"/>
    </source>
</evidence>
<evidence type="ECO:0008006" key="4">
    <source>
        <dbReference type="Google" id="ProtNLM"/>
    </source>
</evidence>
<comment type="caution">
    <text evidence="2">The sequence shown here is derived from an EMBL/GenBank/DDBJ whole genome shotgun (WGS) entry which is preliminary data.</text>
</comment>
<reference evidence="2 3" key="1">
    <citation type="submission" date="2024-11" db="EMBL/GenBank/DDBJ databases">
        <title>A near-complete genome assembly of Cinchona calisaya.</title>
        <authorList>
            <person name="Lian D.C."/>
            <person name="Zhao X.W."/>
            <person name="Wei L."/>
        </authorList>
    </citation>
    <scope>NUCLEOTIDE SEQUENCE [LARGE SCALE GENOMIC DNA]</scope>
    <source>
        <tissue evidence="2">Nenye</tissue>
    </source>
</reference>
<dbReference type="PANTHER" id="PTHR24559:SF444">
    <property type="entry name" value="REVERSE TRANSCRIPTASE DOMAIN-CONTAINING PROTEIN"/>
    <property type="match status" value="1"/>
</dbReference>
<dbReference type="InterPro" id="IPR053134">
    <property type="entry name" value="RNA-dir_DNA_polymerase"/>
</dbReference>
<organism evidence="2 3">
    <name type="scientific">Cinchona calisaya</name>
    <dbReference type="NCBI Taxonomy" id="153742"/>
    <lineage>
        <taxon>Eukaryota</taxon>
        <taxon>Viridiplantae</taxon>
        <taxon>Streptophyta</taxon>
        <taxon>Embryophyta</taxon>
        <taxon>Tracheophyta</taxon>
        <taxon>Spermatophyta</taxon>
        <taxon>Magnoliopsida</taxon>
        <taxon>eudicotyledons</taxon>
        <taxon>Gunneridae</taxon>
        <taxon>Pentapetalae</taxon>
        <taxon>asterids</taxon>
        <taxon>lamiids</taxon>
        <taxon>Gentianales</taxon>
        <taxon>Rubiaceae</taxon>
        <taxon>Cinchonoideae</taxon>
        <taxon>Cinchoneae</taxon>
        <taxon>Cinchona</taxon>
    </lineage>
</organism>